<keyword evidence="7" id="KW-0677">Repeat</keyword>
<organism evidence="14 15">
    <name type="scientific">Canavalia gladiata</name>
    <name type="common">Sword bean</name>
    <name type="synonym">Dolichos gladiatus</name>
    <dbReference type="NCBI Taxonomy" id="3824"/>
    <lineage>
        <taxon>Eukaryota</taxon>
        <taxon>Viridiplantae</taxon>
        <taxon>Streptophyta</taxon>
        <taxon>Embryophyta</taxon>
        <taxon>Tracheophyta</taxon>
        <taxon>Spermatophyta</taxon>
        <taxon>Magnoliopsida</taxon>
        <taxon>eudicotyledons</taxon>
        <taxon>Gunneridae</taxon>
        <taxon>Pentapetalae</taxon>
        <taxon>rosids</taxon>
        <taxon>fabids</taxon>
        <taxon>Fabales</taxon>
        <taxon>Fabaceae</taxon>
        <taxon>Papilionoideae</taxon>
        <taxon>50 kb inversion clade</taxon>
        <taxon>NPAAA clade</taxon>
        <taxon>indigoferoid/millettioid clade</taxon>
        <taxon>Phaseoleae</taxon>
        <taxon>Canavalia</taxon>
    </lineage>
</organism>
<dbReference type="Gene3D" id="3.80.10.10">
    <property type="entry name" value="Ribonuclease Inhibitor"/>
    <property type="match status" value="4"/>
</dbReference>
<protein>
    <recommendedName>
        <fullName evidence="13">Leucine-rich repeat-containing N-terminal plant-type domain-containing protein</fullName>
    </recommendedName>
</protein>
<keyword evidence="10" id="KW-0675">Receptor</keyword>
<dbReference type="InterPro" id="IPR013210">
    <property type="entry name" value="LRR_N_plant-typ"/>
</dbReference>
<evidence type="ECO:0000256" key="12">
    <source>
        <dbReference type="SAM" id="SignalP"/>
    </source>
</evidence>
<gene>
    <name evidence="14" type="ORF">VNO77_08832</name>
</gene>
<dbReference type="InterPro" id="IPR003591">
    <property type="entry name" value="Leu-rich_rpt_typical-subtyp"/>
</dbReference>
<dbReference type="Pfam" id="PF13855">
    <property type="entry name" value="LRR_8"/>
    <property type="match status" value="3"/>
</dbReference>
<evidence type="ECO:0000256" key="3">
    <source>
        <dbReference type="ARBA" id="ARBA00022475"/>
    </source>
</evidence>
<sequence>MGRYLNAISTIIFLLIEIAQICLCANSTFPCIERERQALLKFKASFQHPSNRLSSWKGIYCCQWEGIGCDNITGHVVKLDLSDVCNFTQMNDELGCDLAENSLKAPNINPSLSQLEYLTYLDLSNNDFQFSPIPMFIGSMKQLTYLSLSGAQLGGRIPNNLGNLTNLHFLDLSLNYDSDPTLYADHINWISKLRSLEALNMTMVVFRKAETLFQSLKHLVLSNNNLSSVPSWFGNLKLEYLDLSTNGLEGPIPDAFRNMTSIKSLDLSDNGFTLVPSWFIELQTLLYLDLSLNELTPIKCSLSSILRNMCHLKILRFSENKLQGEPIGSYELSACIRYDLETLDLSHDEFSDRLPTWLGKLENLENLYLESNFFYGPIPHSLGKLSKLKLLELSNNKLEGLISNDIGQLVNLTYLDLSSNNFHGYLPRSLGELVNLQVLDLSNNYFNGSIPQILGQLVNLEKLVLSRNKLHGSIPDEFSQLVKLRTGSFFKQFGRNNFYGKRFVFNDTPIFRY</sequence>
<evidence type="ECO:0000256" key="6">
    <source>
        <dbReference type="ARBA" id="ARBA00022729"/>
    </source>
</evidence>
<evidence type="ECO:0000256" key="7">
    <source>
        <dbReference type="ARBA" id="ARBA00022737"/>
    </source>
</evidence>
<dbReference type="InterPro" id="IPR001611">
    <property type="entry name" value="Leu-rich_rpt"/>
</dbReference>
<dbReference type="Pfam" id="PF08263">
    <property type="entry name" value="LRRNT_2"/>
    <property type="match status" value="1"/>
</dbReference>
<evidence type="ECO:0000256" key="8">
    <source>
        <dbReference type="ARBA" id="ARBA00022989"/>
    </source>
</evidence>
<keyword evidence="15" id="KW-1185">Reference proteome</keyword>
<evidence type="ECO:0000256" key="5">
    <source>
        <dbReference type="ARBA" id="ARBA00022692"/>
    </source>
</evidence>
<dbReference type="PANTHER" id="PTHR48052">
    <property type="entry name" value="UNNAMED PRODUCT"/>
    <property type="match status" value="1"/>
</dbReference>
<dbReference type="InterPro" id="IPR032675">
    <property type="entry name" value="LRR_dom_sf"/>
</dbReference>
<keyword evidence="8" id="KW-1133">Transmembrane helix</keyword>
<keyword evidence="9" id="KW-0472">Membrane</keyword>
<proteinExistence type="inferred from homology"/>
<dbReference type="SMART" id="SM00369">
    <property type="entry name" value="LRR_TYP"/>
    <property type="match status" value="9"/>
</dbReference>
<evidence type="ECO:0000313" key="14">
    <source>
        <dbReference type="EMBL" id="KAK7350330.1"/>
    </source>
</evidence>
<feature type="chain" id="PRO_5043040211" description="Leucine-rich repeat-containing N-terminal plant-type domain-containing protein" evidence="12">
    <location>
        <begin position="25"/>
        <end position="513"/>
    </location>
</feature>
<evidence type="ECO:0000256" key="10">
    <source>
        <dbReference type="ARBA" id="ARBA00023170"/>
    </source>
</evidence>
<dbReference type="EMBL" id="JAYMYQ010000002">
    <property type="protein sequence ID" value="KAK7350330.1"/>
    <property type="molecule type" value="Genomic_DNA"/>
</dbReference>
<evidence type="ECO:0000256" key="11">
    <source>
        <dbReference type="ARBA" id="ARBA00023180"/>
    </source>
</evidence>
<evidence type="ECO:0000313" key="15">
    <source>
        <dbReference type="Proteomes" id="UP001367508"/>
    </source>
</evidence>
<accession>A0AAN9QTX7</accession>
<comment type="caution">
    <text evidence="14">The sequence shown here is derived from an EMBL/GenBank/DDBJ whole genome shotgun (WGS) entry which is preliminary data.</text>
</comment>
<dbReference type="Proteomes" id="UP001367508">
    <property type="component" value="Unassembled WGS sequence"/>
</dbReference>
<keyword evidence="4" id="KW-0433">Leucine-rich repeat</keyword>
<dbReference type="GO" id="GO:0005886">
    <property type="term" value="C:plasma membrane"/>
    <property type="evidence" value="ECO:0007669"/>
    <property type="project" value="UniProtKB-SubCell"/>
</dbReference>
<dbReference type="PRINTS" id="PR00019">
    <property type="entry name" value="LEURICHRPT"/>
</dbReference>
<dbReference type="PANTHER" id="PTHR48052:SF8">
    <property type="entry name" value="LRR RECEPTOR-LIKE SERINE_THREONINE-PROTEIN KINASE FLS2"/>
    <property type="match status" value="1"/>
</dbReference>
<evidence type="ECO:0000256" key="1">
    <source>
        <dbReference type="ARBA" id="ARBA00004251"/>
    </source>
</evidence>
<dbReference type="PROSITE" id="PS51450">
    <property type="entry name" value="LRR"/>
    <property type="match status" value="1"/>
</dbReference>
<comment type="subcellular location">
    <subcellularLocation>
        <location evidence="1">Cell membrane</location>
        <topology evidence="1">Single-pass type I membrane protein</topology>
    </subcellularLocation>
</comment>
<evidence type="ECO:0000259" key="13">
    <source>
        <dbReference type="Pfam" id="PF08263"/>
    </source>
</evidence>
<dbReference type="Pfam" id="PF00560">
    <property type="entry name" value="LRR_1"/>
    <property type="match status" value="4"/>
</dbReference>
<comment type="similarity">
    <text evidence="2">Belongs to the RLP family.</text>
</comment>
<evidence type="ECO:0000256" key="4">
    <source>
        <dbReference type="ARBA" id="ARBA00022614"/>
    </source>
</evidence>
<evidence type="ECO:0000256" key="9">
    <source>
        <dbReference type="ARBA" id="ARBA00023136"/>
    </source>
</evidence>
<keyword evidence="11" id="KW-0325">Glycoprotein</keyword>
<evidence type="ECO:0000256" key="2">
    <source>
        <dbReference type="ARBA" id="ARBA00009592"/>
    </source>
</evidence>
<feature type="signal peptide" evidence="12">
    <location>
        <begin position="1"/>
        <end position="24"/>
    </location>
</feature>
<dbReference type="FunFam" id="3.80.10.10:FF:000299">
    <property type="entry name" value="Piriformospora indica-insensitive protein 2"/>
    <property type="match status" value="1"/>
</dbReference>
<feature type="domain" description="Leucine-rich repeat-containing N-terminal plant-type" evidence="13">
    <location>
        <begin position="34"/>
        <end position="70"/>
    </location>
</feature>
<dbReference type="AlphaFoldDB" id="A0AAN9QTX7"/>
<keyword evidence="6 12" id="KW-0732">Signal</keyword>
<name>A0AAN9QTX7_CANGL</name>
<reference evidence="14 15" key="1">
    <citation type="submission" date="2024-01" db="EMBL/GenBank/DDBJ databases">
        <title>The genomes of 5 underutilized Papilionoideae crops provide insights into root nodulation and disease resistanc.</title>
        <authorList>
            <person name="Jiang F."/>
        </authorList>
    </citation>
    <scope>NUCLEOTIDE SEQUENCE [LARGE SCALE GENOMIC DNA]</scope>
    <source>
        <strain evidence="14">LVBAO_FW01</strain>
        <tissue evidence="14">Leaves</tissue>
    </source>
</reference>
<dbReference type="SUPFAM" id="SSF52058">
    <property type="entry name" value="L domain-like"/>
    <property type="match status" value="2"/>
</dbReference>
<keyword evidence="3" id="KW-1003">Cell membrane</keyword>
<keyword evidence="5" id="KW-0812">Transmembrane</keyword>